<dbReference type="AlphaFoldDB" id="A0A016TC68"/>
<dbReference type="GO" id="GO:0044774">
    <property type="term" value="P:mitotic DNA integrity checkpoint signaling"/>
    <property type="evidence" value="ECO:0007669"/>
    <property type="project" value="TreeGrafter"/>
</dbReference>
<dbReference type="GO" id="GO:0042800">
    <property type="term" value="F:histone H3K4 methyltransferase activity"/>
    <property type="evidence" value="ECO:0007669"/>
    <property type="project" value="TreeGrafter"/>
</dbReference>
<dbReference type="PANTHER" id="PTHR46060">
    <property type="entry name" value="MARINER MOS1 TRANSPOSASE-LIKE PROTEIN"/>
    <property type="match status" value="1"/>
</dbReference>
<gene>
    <name evidence="4" type="primary">Acey_s0117.g680</name>
    <name evidence="4" type="ORF">Y032_0117g680</name>
</gene>
<dbReference type="GO" id="GO:0015074">
    <property type="term" value="P:DNA integration"/>
    <property type="evidence" value="ECO:0007669"/>
    <property type="project" value="TreeGrafter"/>
</dbReference>
<dbReference type="InterPro" id="IPR041426">
    <property type="entry name" value="Mos1_HTH"/>
</dbReference>
<dbReference type="Pfam" id="PF01359">
    <property type="entry name" value="Transposase_1"/>
    <property type="match status" value="1"/>
</dbReference>
<name>A0A016TC68_9BILA</name>
<organism evidence="4 5">
    <name type="scientific">Ancylostoma ceylanicum</name>
    <dbReference type="NCBI Taxonomy" id="53326"/>
    <lineage>
        <taxon>Eukaryota</taxon>
        <taxon>Metazoa</taxon>
        <taxon>Ecdysozoa</taxon>
        <taxon>Nematoda</taxon>
        <taxon>Chromadorea</taxon>
        <taxon>Rhabditida</taxon>
        <taxon>Rhabditina</taxon>
        <taxon>Rhabditomorpha</taxon>
        <taxon>Strongyloidea</taxon>
        <taxon>Ancylostomatidae</taxon>
        <taxon>Ancylostomatinae</taxon>
        <taxon>Ancylostoma</taxon>
    </lineage>
</organism>
<dbReference type="GO" id="GO:0044547">
    <property type="term" value="F:DNA topoisomerase binding"/>
    <property type="evidence" value="ECO:0007669"/>
    <property type="project" value="TreeGrafter"/>
</dbReference>
<evidence type="ECO:0000313" key="5">
    <source>
        <dbReference type="Proteomes" id="UP000024635"/>
    </source>
</evidence>
<dbReference type="GO" id="GO:0031297">
    <property type="term" value="P:replication fork processing"/>
    <property type="evidence" value="ECO:0007669"/>
    <property type="project" value="TreeGrafter"/>
</dbReference>
<accession>A0A016TC68</accession>
<feature type="compositionally biased region" description="Polar residues" evidence="1">
    <location>
        <begin position="308"/>
        <end position="318"/>
    </location>
</feature>
<feature type="region of interest" description="Disordered" evidence="1">
    <location>
        <begin position="225"/>
        <end position="265"/>
    </location>
</feature>
<reference evidence="5" key="1">
    <citation type="journal article" date="2015" name="Nat. Genet.">
        <title>The genome and transcriptome of the zoonotic hookworm Ancylostoma ceylanicum identify infection-specific gene families.</title>
        <authorList>
            <person name="Schwarz E.M."/>
            <person name="Hu Y."/>
            <person name="Antoshechkin I."/>
            <person name="Miller M.M."/>
            <person name="Sternberg P.W."/>
            <person name="Aroian R.V."/>
        </authorList>
    </citation>
    <scope>NUCLEOTIDE SEQUENCE</scope>
    <source>
        <strain evidence="5">HY135</strain>
    </source>
</reference>
<keyword evidence="2" id="KW-0812">Transmembrane</keyword>
<dbReference type="InterPro" id="IPR036388">
    <property type="entry name" value="WH-like_DNA-bd_sf"/>
</dbReference>
<dbReference type="GO" id="GO:0006303">
    <property type="term" value="P:double-strand break repair via nonhomologous end joining"/>
    <property type="evidence" value="ECO:0007669"/>
    <property type="project" value="TreeGrafter"/>
</dbReference>
<comment type="caution">
    <text evidence="4">The sequence shown here is derived from an EMBL/GenBank/DDBJ whole genome shotgun (WGS) entry which is preliminary data.</text>
</comment>
<sequence>MSDDGPPKLAPSAVTVAQESRQMQQARPANGSAGLRNLAPRQQCSAPDMMRMVGTIPQGTTLPRQLQTQPQANMRSSQGTPQMVQLHQVQQVPVAGRVITMNSMQAPQQLIPVPMRMVSNGSSMNDGQQAPNSIQLMPQFLPANARIGQNIRFMPHPNDTSNVHNVASQQAAMNALRPGNAALMVVQGPNGPMVLNTSAMHPGMIPQNLVPVGIAQGIQGMQTMQNVQRQQQQQHQNQQQLQQHAKTMASRCKKRRPESGSGEMSVGEYLALGMDEKGRADSGSCGTDSPDTAGDAPPALDRGDTIDDSSPQPVTDSAKSLESIFVREALAFRARGGGCGKPLVHYMDGFTIEDWSYPDIQMLSKVQIRTILLHEFKLGRKAVEAHENIVKAWGPDVVSLRTTQLWFQKFRSGDTSLEDEPGRGRIRELDDDALKSLVEADPRKTVRELAEDLQVSFSTVAKRLEKLGKVKKMDQWVPHELNAEQMLRRYQISSELLLRNKNDPFLDRIVTCDEKWILYDNRKRSSQWLDRDEPPKQFPKKKLHEKKTMLTVWWNSAGILHYEFLKTGETIDADNYCRQLDKMHENLARASPAVVNRKGPILLHDNARPHVSQKTSQKLSDLGCEILPHPPYSPDLSPTDYHFFKHLDNLVKGRVFKDQTDAENAFREFIASKTPDFYRKGIHDLVKRWQKCESDVPFPLAQYDKITELVSSEVLDDIMPLIADIDVKNKTEEKPSKEKNSPAKPTKAATPTPAVPENESKRKVPARSRRSAQTQSEAHPSKPKKEEPDNATEDRAEERKQSKSRRPAPVHHPPRRRTNELELLLSMDFGPKDCGRRILDTEKRKSVLDKEKRLSSETGDDHEKTEHAEKPRSRQKRRSTQSSTTDSPSKAERSRSSVDSMDTHSHSSKRSWFCDFLSYHDALRYIQNCRKFVAFNLFRFFTLVVWVCIIVRKREAYTGDSDWYVEAARHAHLSGLIRR</sequence>
<dbReference type="GO" id="GO:0046975">
    <property type="term" value="F:histone H3K36 methyltransferase activity"/>
    <property type="evidence" value="ECO:0007669"/>
    <property type="project" value="TreeGrafter"/>
</dbReference>
<dbReference type="GO" id="GO:0000014">
    <property type="term" value="F:single-stranded DNA endodeoxyribonuclease activity"/>
    <property type="evidence" value="ECO:0007669"/>
    <property type="project" value="TreeGrafter"/>
</dbReference>
<dbReference type="Pfam" id="PF17906">
    <property type="entry name" value="HTH_48"/>
    <property type="match status" value="1"/>
</dbReference>
<evidence type="ECO:0000313" key="4">
    <source>
        <dbReference type="EMBL" id="EYC00225.1"/>
    </source>
</evidence>
<feature type="compositionally biased region" description="Basic and acidic residues" evidence="1">
    <location>
        <begin position="889"/>
        <end position="905"/>
    </location>
</feature>
<feature type="compositionally biased region" description="Basic residues" evidence="1">
    <location>
        <begin position="802"/>
        <end position="816"/>
    </location>
</feature>
<dbReference type="Proteomes" id="UP000024635">
    <property type="component" value="Unassembled WGS sequence"/>
</dbReference>
<dbReference type="GO" id="GO:0035861">
    <property type="term" value="C:site of double-strand break"/>
    <property type="evidence" value="ECO:0007669"/>
    <property type="project" value="TreeGrafter"/>
</dbReference>
<evidence type="ECO:0000256" key="1">
    <source>
        <dbReference type="SAM" id="MobiDB-lite"/>
    </source>
</evidence>
<dbReference type="GO" id="GO:0000729">
    <property type="term" value="P:DNA double-strand break processing"/>
    <property type="evidence" value="ECO:0007669"/>
    <property type="project" value="TreeGrafter"/>
</dbReference>
<feature type="compositionally biased region" description="Basic and acidic residues" evidence="1">
    <location>
        <begin position="847"/>
        <end position="872"/>
    </location>
</feature>
<dbReference type="PANTHER" id="PTHR46060:SF2">
    <property type="entry name" value="HISTONE-LYSINE N-METHYLTRANSFERASE SETMAR"/>
    <property type="match status" value="1"/>
</dbReference>
<dbReference type="GO" id="GO:0003690">
    <property type="term" value="F:double-stranded DNA binding"/>
    <property type="evidence" value="ECO:0007669"/>
    <property type="project" value="TreeGrafter"/>
</dbReference>
<feature type="transmembrane region" description="Helical" evidence="2">
    <location>
        <begin position="932"/>
        <end position="951"/>
    </location>
</feature>
<feature type="compositionally biased region" description="Low complexity" evidence="1">
    <location>
        <begin position="742"/>
        <end position="752"/>
    </location>
</feature>
<dbReference type="InterPro" id="IPR052709">
    <property type="entry name" value="Transposase-MT_Hybrid"/>
</dbReference>
<protein>
    <recommendedName>
        <fullName evidence="3">Mos1 transposase HTH domain-containing protein</fullName>
    </recommendedName>
</protein>
<dbReference type="Gene3D" id="1.10.10.1450">
    <property type="match status" value="1"/>
</dbReference>
<dbReference type="GO" id="GO:0000793">
    <property type="term" value="C:condensed chromosome"/>
    <property type="evidence" value="ECO:0007669"/>
    <property type="project" value="TreeGrafter"/>
</dbReference>
<dbReference type="EMBL" id="JARK01001453">
    <property type="protein sequence ID" value="EYC00225.1"/>
    <property type="molecule type" value="Genomic_DNA"/>
</dbReference>
<feature type="compositionally biased region" description="Basic and acidic residues" evidence="1">
    <location>
        <begin position="729"/>
        <end position="741"/>
    </location>
</feature>
<dbReference type="OrthoDB" id="9970333at2759"/>
<dbReference type="GO" id="GO:0005634">
    <property type="term" value="C:nucleus"/>
    <property type="evidence" value="ECO:0007669"/>
    <property type="project" value="TreeGrafter"/>
</dbReference>
<feature type="compositionally biased region" description="Polar residues" evidence="1">
    <location>
        <begin position="15"/>
        <end position="27"/>
    </location>
</feature>
<keyword evidence="5" id="KW-1185">Reference proteome</keyword>
<dbReference type="GO" id="GO:0003697">
    <property type="term" value="F:single-stranded DNA binding"/>
    <property type="evidence" value="ECO:0007669"/>
    <property type="project" value="TreeGrafter"/>
</dbReference>
<dbReference type="InterPro" id="IPR001888">
    <property type="entry name" value="Transposase_1"/>
</dbReference>
<evidence type="ECO:0000256" key="2">
    <source>
        <dbReference type="SAM" id="Phobius"/>
    </source>
</evidence>
<keyword evidence="2" id="KW-1133">Transmembrane helix</keyword>
<feature type="region of interest" description="Disordered" evidence="1">
    <location>
        <begin position="277"/>
        <end position="318"/>
    </location>
</feature>
<feature type="region of interest" description="Disordered" evidence="1">
    <location>
        <begin position="1"/>
        <end position="36"/>
    </location>
</feature>
<feature type="domain" description="Mos1 transposase HTH" evidence="3">
    <location>
        <begin position="365"/>
        <end position="414"/>
    </location>
</feature>
<dbReference type="InterPro" id="IPR036397">
    <property type="entry name" value="RNaseH_sf"/>
</dbReference>
<feature type="region of interest" description="Disordered" evidence="1">
    <location>
        <begin position="729"/>
        <end position="824"/>
    </location>
</feature>
<feature type="compositionally biased region" description="Basic and acidic residues" evidence="1">
    <location>
        <begin position="779"/>
        <end position="801"/>
    </location>
</feature>
<proteinExistence type="predicted"/>
<feature type="region of interest" description="Disordered" evidence="1">
    <location>
        <begin position="847"/>
        <end position="906"/>
    </location>
</feature>
<feature type="compositionally biased region" description="Low complexity" evidence="1">
    <location>
        <begin position="225"/>
        <end position="243"/>
    </location>
</feature>
<evidence type="ECO:0000259" key="3">
    <source>
        <dbReference type="Pfam" id="PF17906"/>
    </source>
</evidence>
<dbReference type="Gene3D" id="3.30.420.10">
    <property type="entry name" value="Ribonuclease H-like superfamily/Ribonuclease H"/>
    <property type="match status" value="1"/>
</dbReference>
<dbReference type="STRING" id="53326.A0A016TC68"/>
<dbReference type="Gene3D" id="1.10.10.10">
    <property type="entry name" value="Winged helix-like DNA-binding domain superfamily/Winged helix DNA-binding domain"/>
    <property type="match status" value="1"/>
</dbReference>
<keyword evidence="2" id="KW-0472">Membrane</keyword>